<gene>
    <name evidence="1" type="ORF">BpHYR1_041768</name>
</gene>
<dbReference type="Proteomes" id="UP000276133">
    <property type="component" value="Unassembled WGS sequence"/>
</dbReference>
<protein>
    <submittedName>
        <fullName evidence="1">Uncharacterized protein</fullName>
    </submittedName>
</protein>
<evidence type="ECO:0000313" key="1">
    <source>
        <dbReference type="EMBL" id="RNA00938.1"/>
    </source>
</evidence>
<evidence type="ECO:0000313" key="2">
    <source>
        <dbReference type="Proteomes" id="UP000276133"/>
    </source>
</evidence>
<proteinExistence type="predicted"/>
<dbReference type="OrthoDB" id="9972253at2759"/>
<organism evidence="1 2">
    <name type="scientific">Brachionus plicatilis</name>
    <name type="common">Marine rotifer</name>
    <name type="synonym">Brachionus muelleri</name>
    <dbReference type="NCBI Taxonomy" id="10195"/>
    <lineage>
        <taxon>Eukaryota</taxon>
        <taxon>Metazoa</taxon>
        <taxon>Spiralia</taxon>
        <taxon>Gnathifera</taxon>
        <taxon>Rotifera</taxon>
        <taxon>Eurotatoria</taxon>
        <taxon>Monogononta</taxon>
        <taxon>Pseudotrocha</taxon>
        <taxon>Ploima</taxon>
        <taxon>Brachionidae</taxon>
        <taxon>Brachionus</taxon>
    </lineage>
</organism>
<accession>A0A3M7PQK2</accession>
<dbReference type="EMBL" id="REGN01009546">
    <property type="protein sequence ID" value="RNA00938.1"/>
    <property type="molecule type" value="Genomic_DNA"/>
</dbReference>
<keyword evidence="2" id="KW-1185">Reference proteome</keyword>
<comment type="caution">
    <text evidence="1">The sequence shown here is derived from an EMBL/GenBank/DDBJ whole genome shotgun (WGS) entry which is preliminary data.</text>
</comment>
<dbReference type="AlphaFoldDB" id="A0A3M7PQK2"/>
<reference evidence="1 2" key="1">
    <citation type="journal article" date="2018" name="Sci. Rep.">
        <title>Genomic signatures of local adaptation to the degree of environmental predictability in rotifers.</title>
        <authorList>
            <person name="Franch-Gras L."/>
            <person name="Hahn C."/>
            <person name="Garcia-Roger E.M."/>
            <person name="Carmona M.J."/>
            <person name="Serra M."/>
            <person name="Gomez A."/>
        </authorList>
    </citation>
    <scope>NUCLEOTIDE SEQUENCE [LARGE SCALE GENOMIC DNA]</scope>
    <source>
        <strain evidence="1">HYR1</strain>
    </source>
</reference>
<sequence>MATGHVNPGYKKIVSQFNSAIQNPTGHPRPPVFDKQELEDIKSRSRDVWSLKDNSLTTYGWYFNEPQIKEKAELRPSSPSRRNNPHPKLIFLSARLKNLPGYFNSPEETQAEPKEDVKFIGSATSRPRAPSVRLYPNANHYLNSLSKTEVEFEENRLKNLGVDTESNNAKVGTSRNVMSHFQTEGNKIASFNLKLFRSETNLDFDSRPRTNRLIQLQSNQTNPYLYEETRMYKEKYQNGDHGIPFNNPRKPFRGDFLIHPDWHPGLKHHRLPYM</sequence>
<name>A0A3M7PQK2_BRAPC</name>